<dbReference type="SUPFAM" id="SSF117916">
    <property type="entry name" value="Fe-S cluster assembly (FSCA) domain-like"/>
    <property type="match status" value="1"/>
</dbReference>
<feature type="domain" description="MIP18 family-like" evidence="2">
    <location>
        <begin position="136"/>
        <end position="199"/>
    </location>
</feature>
<dbReference type="InterPro" id="IPR002744">
    <property type="entry name" value="MIP18-like"/>
</dbReference>
<reference evidence="3 4" key="1">
    <citation type="submission" date="2023-06" db="EMBL/GenBank/DDBJ databases">
        <authorList>
            <person name="Pascarelli S."/>
        </authorList>
    </citation>
    <scope>NUCLEOTIDE SEQUENCE [LARGE SCALE GENOMIC DNA]</scope>
    <source>
        <strain evidence="3 4">H1HS16N</strain>
    </source>
</reference>
<gene>
    <name evidence="3" type="ORF">QRX41_07455</name>
</gene>
<protein>
    <submittedName>
        <fullName evidence="3">Metal-sulfur cluster assembly factor</fullName>
    </submittedName>
</protein>
<proteinExistence type="predicted"/>
<dbReference type="Pfam" id="PF01883">
    <property type="entry name" value="FeS_assembly_P"/>
    <property type="match status" value="1"/>
</dbReference>
<dbReference type="Proteomes" id="UP001529481">
    <property type="component" value="Unassembled WGS sequence"/>
</dbReference>
<name>A0ABU3KHR0_9BIFI</name>
<keyword evidence="4" id="KW-1185">Reference proteome</keyword>
<dbReference type="InterPro" id="IPR034904">
    <property type="entry name" value="FSCA_dom_sf"/>
</dbReference>
<comment type="caution">
    <text evidence="3">The sequence shown here is derived from an EMBL/GenBank/DDBJ whole genome shotgun (WGS) entry which is preliminary data.</text>
</comment>
<evidence type="ECO:0000256" key="1">
    <source>
        <dbReference type="SAM" id="MobiDB-lite"/>
    </source>
</evidence>
<feature type="compositionally biased region" description="Low complexity" evidence="1">
    <location>
        <begin position="90"/>
        <end position="101"/>
    </location>
</feature>
<dbReference type="RefSeq" id="WP_313839696.1">
    <property type="nucleotide sequence ID" value="NZ_JASTZZ010000005.1"/>
</dbReference>
<dbReference type="PANTHER" id="PTHR42831:SF1">
    <property type="entry name" value="FE-S PROTEIN MATURATION AUXILIARY FACTOR YITW"/>
    <property type="match status" value="1"/>
</dbReference>
<feature type="compositionally biased region" description="Basic and acidic residues" evidence="1">
    <location>
        <begin position="55"/>
        <end position="72"/>
    </location>
</feature>
<dbReference type="Gene3D" id="3.30.300.130">
    <property type="entry name" value="Fe-S cluster assembly (FSCA)"/>
    <property type="match status" value="1"/>
</dbReference>
<reference evidence="4" key="2">
    <citation type="submission" date="2023-07" db="EMBL/GenBank/DDBJ databases">
        <title>Bifidobacterium spp. in honeybee.</title>
        <authorList>
            <person name="Olofsson T."/>
        </authorList>
    </citation>
    <scope>NUCLEOTIDE SEQUENCE [LARGE SCALE GENOMIC DNA]</scope>
    <source>
        <strain evidence="4">H1HS16N</strain>
    </source>
</reference>
<accession>A0ABU3KHR0</accession>
<evidence type="ECO:0000313" key="4">
    <source>
        <dbReference type="Proteomes" id="UP001529481"/>
    </source>
</evidence>
<dbReference type="EMBL" id="JASTZZ010000005">
    <property type="protein sequence ID" value="MDT7509959.1"/>
    <property type="molecule type" value="Genomic_DNA"/>
</dbReference>
<dbReference type="InterPro" id="IPR052339">
    <property type="entry name" value="Fe-S_Maturation_MIP18"/>
</dbReference>
<dbReference type="PANTHER" id="PTHR42831">
    <property type="entry name" value="FE-S PROTEIN MATURATION AUXILIARY FACTOR YITW"/>
    <property type="match status" value="1"/>
</dbReference>
<organism evidence="3 4">
    <name type="scientific">Bifidobacterium kimbladii</name>
    <dbReference type="NCBI Taxonomy" id="1293826"/>
    <lineage>
        <taxon>Bacteria</taxon>
        <taxon>Bacillati</taxon>
        <taxon>Actinomycetota</taxon>
        <taxon>Actinomycetes</taxon>
        <taxon>Bifidobacteriales</taxon>
        <taxon>Bifidobacteriaceae</taxon>
        <taxon>Bifidobacterium</taxon>
    </lineage>
</organism>
<evidence type="ECO:0000313" key="3">
    <source>
        <dbReference type="EMBL" id="MDT7509959.1"/>
    </source>
</evidence>
<sequence length="240" mass="25125">MSGNTNLVPEPQDSILASVGRAISDPGTAQALASNPLGAETVLKSAEGGSMRQVDGQEDKKSDSAKSDDKRANTANSEVSPEGPSADQGSSAQTPASASAANGGKTADQNAADAEAAAEEAIPLKAVDDIGRATAEDVREALHQVIDPELGIDVVDLGLVYGIEIDELGRAIITMTLTTPACPLTDLIEDQCASVLAGLVEEFRIDWTWSPRWTLDMITPEGREQLAAIGFNFENMPTYQ</sequence>
<evidence type="ECO:0000259" key="2">
    <source>
        <dbReference type="Pfam" id="PF01883"/>
    </source>
</evidence>
<feature type="region of interest" description="Disordered" evidence="1">
    <location>
        <begin position="27"/>
        <end position="116"/>
    </location>
</feature>